<dbReference type="EnsemblBacteria" id="ACC81636">
    <property type="protein sequence ID" value="ACC81636"/>
    <property type="gene ID" value="Npun_R3178"/>
</dbReference>
<dbReference type="STRING" id="63737.Npun_R3178"/>
<gene>
    <name evidence="2" type="ordered locus">Npun_R3178</name>
</gene>
<keyword evidence="1" id="KW-0472">Membrane</keyword>
<protein>
    <recommendedName>
        <fullName evidence="4">Mono-oxygenase ydhR</fullName>
    </recommendedName>
</protein>
<dbReference type="EMBL" id="CP001037">
    <property type="protein sequence ID" value="ACC81636.1"/>
    <property type="molecule type" value="Genomic_DNA"/>
</dbReference>
<keyword evidence="1" id="KW-1133">Transmembrane helix</keyword>
<evidence type="ECO:0000313" key="3">
    <source>
        <dbReference type="Proteomes" id="UP000001191"/>
    </source>
</evidence>
<dbReference type="AlphaFoldDB" id="B2IYQ3"/>
<evidence type="ECO:0000313" key="2">
    <source>
        <dbReference type="EMBL" id="ACC81636.1"/>
    </source>
</evidence>
<keyword evidence="1" id="KW-0812">Transmembrane</keyword>
<feature type="transmembrane region" description="Helical" evidence="1">
    <location>
        <begin position="37"/>
        <end position="56"/>
    </location>
</feature>
<sequence>MSYWQCQYSTFSRHFCPLCLKCCQISIKRQKTMILRLLRLMFVVGTVGLAGSFAGATSVTSQNLLAENQTTPSTSSRILQINFKYNNSTSDFRKQMKDVAPRIAKAPGLRWKIWSIDEGNKEASGFYLFEDEKSLNNYVENIFNVGMRNNSAISNIVVKKFNILEDPTIVTRGPISQLK</sequence>
<dbReference type="InterPro" id="IPR014910">
    <property type="entry name" value="YdhR"/>
</dbReference>
<evidence type="ECO:0000256" key="1">
    <source>
        <dbReference type="SAM" id="Phobius"/>
    </source>
</evidence>
<dbReference type="PANTHER" id="PTHR39169:SF1">
    <property type="entry name" value="MONOOXYGENASE YDHR-RELATED"/>
    <property type="match status" value="1"/>
</dbReference>
<dbReference type="InterPro" id="IPR011008">
    <property type="entry name" value="Dimeric_a/b-barrel"/>
</dbReference>
<keyword evidence="3" id="KW-1185">Reference proteome</keyword>
<organism evidence="2 3">
    <name type="scientific">Nostoc punctiforme (strain ATCC 29133 / PCC 73102)</name>
    <dbReference type="NCBI Taxonomy" id="63737"/>
    <lineage>
        <taxon>Bacteria</taxon>
        <taxon>Bacillati</taxon>
        <taxon>Cyanobacteriota</taxon>
        <taxon>Cyanophyceae</taxon>
        <taxon>Nostocales</taxon>
        <taxon>Nostocaceae</taxon>
        <taxon>Nostoc</taxon>
    </lineage>
</organism>
<dbReference type="SUPFAM" id="SSF54909">
    <property type="entry name" value="Dimeric alpha+beta barrel"/>
    <property type="match status" value="1"/>
</dbReference>
<name>B2IYQ3_NOSP7</name>
<dbReference type="Gene3D" id="3.30.70.100">
    <property type="match status" value="1"/>
</dbReference>
<dbReference type="HOGENOM" id="CLU_1502007_0_0_3"/>
<proteinExistence type="predicted"/>
<reference evidence="3" key="1">
    <citation type="submission" date="2008-04" db="EMBL/GenBank/DDBJ databases">
        <title>Complete sequence of chromosome of Nostoc punctiforme ATCC 29133.</title>
        <authorList>
            <consortium name="US DOE Joint Genome Institute"/>
            <person name="Copeland A."/>
            <person name="Lucas S."/>
            <person name="Lapidus A."/>
            <person name="Glavina del Rio T."/>
            <person name="Dalin E."/>
            <person name="Tice H."/>
            <person name="Pitluck S."/>
            <person name="Chain P."/>
            <person name="Malfatti S."/>
            <person name="Shin M."/>
            <person name="Vergez L."/>
            <person name="Schmutz J."/>
            <person name="Larimer F."/>
            <person name="Land M."/>
            <person name="Hauser L."/>
            <person name="Kyrpides N."/>
            <person name="Kim E."/>
            <person name="Meeks J.C."/>
            <person name="Elhai J."/>
            <person name="Campbell E.L."/>
            <person name="Thiel T."/>
            <person name="Longmire J."/>
            <person name="Potts M."/>
            <person name="Atlas R."/>
        </authorList>
    </citation>
    <scope>NUCLEOTIDE SEQUENCE [LARGE SCALE GENOMIC DNA]</scope>
    <source>
        <strain evidence="3">ATCC 29133 / PCC 73102</strain>
    </source>
</reference>
<accession>B2IYQ3</accession>
<dbReference type="Proteomes" id="UP000001191">
    <property type="component" value="Chromosome"/>
</dbReference>
<dbReference type="KEGG" id="npu:Npun_R3178"/>
<evidence type="ECO:0008006" key="4">
    <source>
        <dbReference type="Google" id="ProtNLM"/>
    </source>
</evidence>
<dbReference type="OrthoDB" id="1440627at2"/>
<dbReference type="PANTHER" id="PTHR39169">
    <property type="match status" value="1"/>
</dbReference>
<reference evidence="2 3" key="2">
    <citation type="journal article" date="2013" name="Plant Physiol.">
        <title>A Nostoc punctiforme Sugar Transporter Necessary to Establish a Cyanobacterium-Plant Symbiosis.</title>
        <authorList>
            <person name="Ekman M."/>
            <person name="Picossi S."/>
            <person name="Campbell E.L."/>
            <person name="Meeks J.C."/>
            <person name="Flores E."/>
        </authorList>
    </citation>
    <scope>NUCLEOTIDE SEQUENCE [LARGE SCALE GENOMIC DNA]</scope>
    <source>
        <strain evidence="3">ATCC 29133 / PCC 73102</strain>
    </source>
</reference>
<dbReference type="Pfam" id="PF08803">
    <property type="entry name" value="ydhR"/>
    <property type="match status" value="1"/>
</dbReference>